<evidence type="ECO:0000256" key="1">
    <source>
        <dbReference type="SAM" id="MobiDB-lite"/>
    </source>
</evidence>
<dbReference type="Proteomes" id="UP000626109">
    <property type="component" value="Unassembled WGS sequence"/>
</dbReference>
<protein>
    <submittedName>
        <fullName evidence="2">Uncharacterized protein</fullName>
    </submittedName>
</protein>
<proteinExistence type="predicted"/>
<sequence length="216" mass="22355">HQPAAYGSPGGRPSPGIRAPGLLSLSRSAGSIGRSVAPRALACPASARLAEGMAMMASSTATASFCSRPPSTEVCSFVAQCVSSGDEPMSSLSASALRSSLNSSGARNSGPHRAVCFQDRIEFLASPTGEAPCLRSVDFSQLLHAELDVAGRALRLRLGGGQTKKAYICILLQDATDVSVLQKGAWPLLTRAVMAPRQVGPSRSLPLGPSLVWTHT</sequence>
<organism evidence="2 3">
    <name type="scientific">Polarella glacialis</name>
    <name type="common">Dinoflagellate</name>
    <dbReference type="NCBI Taxonomy" id="89957"/>
    <lineage>
        <taxon>Eukaryota</taxon>
        <taxon>Sar</taxon>
        <taxon>Alveolata</taxon>
        <taxon>Dinophyceae</taxon>
        <taxon>Suessiales</taxon>
        <taxon>Suessiaceae</taxon>
        <taxon>Polarella</taxon>
    </lineage>
</organism>
<feature type="region of interest" description="Disordered" evidence="1">
    <location>
        <begin position="1"/>
        <end position="22"/>
    </location>
</feature>
<dbReference type="AlphaFoldDB" id="A0A813IY77"/>
<comment type="caution">
    <text evidence="2">The sequence shown here is derived from an EMBL/GenBank/DDBJ whole genome shotgun (WGS) entry which is preliminary data.</text>
</comment>
<gene>
    <name evidence="2" type="ORF">PGLA2088_LOCUS14369</name>
</gene>
<evidence type="ECO:0000313" key="3">
    <source>
        <dbReference type="Proteomes" id="UP000626109"/>
    </source>
</evidence>
<name>A0A813IY77_POLGL</name>
<feature type="non-terminal residue" evidence="2">
    <location>
        <position position="1"/>
    </location>
</feature>
<dbReference type="EMBL" id="CAJNNW010017466">
    <property type="protein sequence ID" value="CAE8660980.1"/>
    <property type="molecule type" value="Genomic_DNA"/>
</dbReference>
<accession>A0A813IY77</accession>
<reference evidence="2" key="1">
    <citation type="submission" date="2021-02" db="EMBL/GenBank/DDBJ databases">
        <authorList>
            <person name="Dougan E. K."/>
            <person name="Rhodes N."/>
            <person name="Thang M."/>
            <person name="Chan C."/>
        </authorList>
    </citation>
    <scope>NUCLEOTIDE SEQUENCE</scope>
</reference>
<evidence type="ECO:0000313" key="2">
    <source>
        <dbReference type="EMBL" id="CAE8660980.1"/>
    </source>
</evidence>